<evidence type="ECO:0000259" key="2">
    <source>
        <dbReference type="PROSITE" id="PS50280"/>
    </source>
</evidence>
<accession>A0A061QM42</accession>
<gene>
    <name evidence="3" type="ORF">TSPGSL018_28001</name>
</gene>
<feature type="compositionally biased region" description="Acidic residues" evidence="1">
    <location>
        <begin position="642"/>
        <end position="662"/>
    </location>
</feature>
<dbReference type="PROSITE" id="PS50280">
    <property type="entry name" value="SET"/>
    <property type="match status" value="1"/>
</dbReference>
<feature type="domain" description="SET" evidence="2">
    <location>
        <begin position="334"/>
        <end position="461"/>
    </location>
</feature>
<dbReference type="Gene3D" id="2.170.270.10">
    <property type="entry name" value="SET domain"/>
    <property type="match status" value="1"/>
</dbReference>
<feature type="non-terminal residue" evidence="3">
    <location>
        <position position="1"/>
    </location>
</feature>
<dbReference type="SUPFAM" id="SSF82199">
    <property type="entry name" value="SET domain"/>
    <property type="match status" value="1"/>
</dbReference>
<feature type="compositionally biased region" description="Low complexity" evidence="1">
    <location>
        <begin position="44"/>
        <end position="56"/>
    </location>
</feature>
<feature type="region of interest" description="Disordered" evidence="1">
    <location>
        <begin position="41"/>
        <end position="70"/>
    </location>
</feature>
<evidence type="ECO:0000256" key="1">
    <source>
        <dbReference type="SAM" id="MobiDB-lite"/>
    </source>
</evidence>
<protein>
    <submittedName>
        <fullName evidence="3">Set domain-containing family protein</fullName>
    </submittedName>
</protein>
<name>A0A061QM42_9CHLO</name>
<organism evidence="3">
    <name type="scientific">Tetraselmis sp. GSL018</name>
    <dbReference type="NCBI Taxonomy" id="582737"/>
    <lineage>
        <taxon>Eukaryota</taxon>
        <taxon>Viridiplantae</taxon>
        <taxon>Chlorophyta</taxon>
        <taxon>core chlorophytes</taxon>
        <taxon>Chlorodendrophyceae</taxon>
        <taxon>Chlorodendrales</taxon>
        <taxon>Chlorodendraceae</taxon>
        <taxon>Tetraselmis</taxon>
    </lineage>
</organism>
<feature type="compositionally biased region" description="Low complexity" evidence="1">
    <location>
        <begin position="216"/>
        <end position="226"/>
    </location>
</feature>
<evidence type="ECO:0000313" key="3">
    <source>
        <dbReference type="EMBL" id="JAC60788.1"/>
    </source>
</evidence>
<reference evidence="3" key="1">
    <citation type="submission" date="2014-05" db="EMBL/GenBank/DDBJ databases">
        <title>The transcriptome of the halophilic microalga Tetraselmis sp. GSL018 isolated from the Great Salt Lake, Utah.</title>
        <authorList>
            <person name="Jinkerson R.E."/>
            <person name="D'Adamo S."/>
            <person name="Posewitz M.C."/>
        </authorList>
    </citation>
    <scope>NUCLEOTIDE SEQUENCE</scope>
    <source>
        <strain evidence="3">GSL018</strain>
    </source>
</reference>
<dbReference type="InterPro" id="IPR001214">
    <property type="entry name" value="SET_dom"/>
</dbReference>
<dbReference type="SMART" id="SM00317">
    <property type="entry name" value="SET"/>
    <property type="match status" value="1"/>
</dbReference>
<proteinExistence type="predicted"/>
<dbReference type="PANTHER" id="PTHR46655:SF1">
    <property type="entry name" value="HISTONE-LYSINE N-METHYLTRANSFERASE ATXR3"/>
    <property type="match status" value="1"/>
</dbReference>
<sequence length="687" mass="72498">AGLSGGESLGLRRGKIKSAVDGVGSAIRTAIEAVVARRLNGRGPASSPAKAAPAPAQRRGADPTLPPSIAANDLPYMPGEWRKEQPEPLAFKPAASDCAGGSLGADAGQVSWKMRTSKRGGCGRGCACSGAGGPSGPGSAHSCACLARNTECDELCGCGDCGNRGICRGRSLAEGVDVRVVPCWGMDPYTARNVRDAVAEDTQCASMFQACQRAGEAGEPEGGAAADAHRPSPVPHPRSALGGGRTLLSAVPAAAAPLGSTTRASSLRAWAARWVERKLLPAANSLGSSGWDIFAALSRLTDGPSAAGEDSSGAAAMERAAAAAVRRRAEAVDRDLYFRLHPKGNGLVASRVGGIPEGVLVSEFLGEIRSPAQWSEAQEAARAEGHPRLWALTLERPSDDEAGYDVLHIDAERGGSTASRMSHSCSPNCRASVVATGGRLAVAVYTCRRIEEGEELLISYGDLGDAQLLRTYGFVEDVGSRRRGDGAAWNPNNRIMLSFAEVTAACRETMRKDGADAPADDRAELLHRHGVDLDDPLPDDLLAAVVVMHMDEEELREVAAAAGGDGWLDELRRSPSLRRFEECESLHRAFRARTPLLHWCREDLGEAAPLRRRYAQRVAEAELRVLEHATKSCLELMCSAQEDGDEDDEEEADDEEADEEESGGSSGGSDEDPCEPTGVEAKRRRVG</sequence>
<feature type="region of interest" description="Disordered" evidence="1">
    <location>
        <begin position="639"/>
        <end position="687"/>
    </location>
</feature>
<dbReference type="Pfam" id="PF00856">
    <property type="entry name" value="SET"/>
    <property type="match status" value="1"/>
</dbReference>
<feature type="region of interest" description="Disordered" evidence="1">
    <location>
        <begin position="216"/>
        <end position="243"/>
    </location>
</feature>
<dbReference type="InterPro" id="IPR046341">
    <property type="entry name" value="SET_dom_sf"/>
</dbReference>
<dbReference type="PANTHER" id="PTHR46655">
    <property type="entry name" value="HISTONE-LYSINE N-METHYLTRANSFERASE ATXR3"/>
    <property type="match status" value="1"/>
</dbReference>
<dbReference type="EMBL" id="GBEZ01026420">
    <property type="protein sequence ID" value="JAC60788.1"/>
    <property type="molecule type" value="Transcribed_RNA"/>
</dbReference>
<dbReference type="AlphaFoldDB" id="A0A061QM42"/>